<dbReference type="AlphaFoldDB" id="A0A0G0W7U6"/>
<dbReference type="Proteomes" id="UP000033869">
    <property type="component" value="Unassembled WGS sequence"/>
</dbReference>
<gene>
    <name evidence="1" type="ORF">UU65_C0003G0100</name>
</gene>
<evidence type="ECO:0000313" key="2">
    <source>
        <dbReference type="Proteomes" id="UP000033869"/>
    </source>
</evidence>
<accession>A0A0G0W7U6</accession>
<dbReference type="InterPro" id="IPR011051">
    <property type="entry name" value="RmlC_Cupin_sf"/>
</dbReference>
<dbReference type="Gene3D" id="2.60.120.10">
    <property type="entry name" value="Jelly Rolls"/>
    <property type="match status" value="1"/>
</dbReference>
<organism evidence="1 2">
    <name type="scientific">candidate division CPR2 bacterium GW2011_GWC1_41_48</name>
    <dbReference type="NCBI Taxonomy" id="1618344"/>
    <lineage>
        <taxon>Bacteria</taxon>
        <taxon>Bacteria division CPR2</taxon>
    </lineage>
</organism>
<proteinExistence type="predicted"/>
<dbReference type="SUPFAM" id="SSF51182">
    <property type="entry name" value="RmlC-like cupins"/>
    <property type="match status" value="1"/>
</dbReference>
<reference evidence="1 2" key="1">
    <citation type="journal article" date="2015" name="Nature">
        <title>rRNA introns, odd ribosomes, and small enigmatic genomes across a large radiation of phyla.</title>
        <authorList>
            <person name="Brown C.T."/>
            <person name="Hug L.A."/>
            <person name="Thomas B.C."/>
            <person name="Sharon I."/>
            <person name="Castelle C.J."/>
            <person name="Singh A."/>
            <person name="Wilkins M.J."/>
            <person name="Williams K.H."/>
            <person name="Banfield J.F."/>
        </authorList>
    </citation>
    <scope>NUCLEOTIDE SEQUENCE [LARGE SCALE GENOMIC DNA]</scope>
</reference>
<dbReference type="InterPro" id="IPR014710">
    <property type="entry name" value="RmlC-like_jellyroll"/>
</dbReference>
<dbReference type="GO" id="GO:0016853">
    <property type="term" value="F:isomerase activity"/>
    <property type="evidence" value="ECO:0007669"/>
    <property type="project" value="UniProtKB-KW"/>
</dbReference>
<dbReference type="EMBL" id="LCBL01000003">
    <property type="protein sequence ID" value="KKS09045.1"/>
    <property type="molecule type" value="Genomic_DNA"/>
</dbReference>
<comment type="caution">
    <text evidence="1">The sequence shown here is derived from an EMBL/GenBank/DDBJ whole genome shotgun (WGS) entry which is preliminary data.</text>
</comment>
<sequence>MFNFVKQKPELPTFTQKGLDGFQFPLENKELEVYYVDSHEGHDNFVVSQTILHVYYVLEGKGYFIINDKRFDVSTGMAVEIPVGAEFAYTGSMKMLLMITPPFSPEEVGETRSNLR</sequence>
<evidence type="ECO:0000313" key="1">
    <source>
        <dbReference type="EMBL" id="KKS09045.1"/>
    </source>
</evidence>
<keyword evidence="1" id="KW-0413">Isomerase</keyword>
<protein>
    <submittedName>
        <fullName evidence="1">Mannose-6-phosphate isomerase</fullName>
    </submittedName>
</protein>
<name>A0A0G0W7U6_UNCC2</name>